<feature type="transmembrane region" description="Helical" evidence="1">
    <location>
        <begin position="211"/>
        <end position="229"/>
    </location>
</feature>
<dbReference type="GO" id="GO:0000271">
    <property type="term" value="P:polysaccharide biosynthetic process"/>
    <property type="evidence" value="ECO:0007669"/>
    <property type="project" value="TreeGrafter"/>
</dbReference>
<keyword evidence="3" id="KW-0808">Transferase</keyword>
<comment type="caution">
    <text evidence="3">The sequence shown here is derived from an EMBL/GenBank/DDBJ whole genome shotgun (WGS) entry which is preliminary data.</text>
</comment>
<keyword evidence="4" id="KW-1185">Reference proteome</keyword>
<dbReference type="GO" id="GO:0016747">
    <property type="term" value="F:acyltransferase activity, transferring groups other than amino-acyl groups"/>
    <property type="evidence" value="ECO:0007669"/>
    <property type="project" value="InterPro"/>
</dbReference>
<feature type="transmembrane region" description="Helical" evidence="1">
    <location>
        <begin position="172"/>
        <end position="191"/>
    </location>
</feature>
<organism evidence="3 4">
    <name type="scientific">Halomarinibacterium sedimenti</name>
    <dbReference type="NCBI Taxonomy" id="2857106"/>
    <lineage>
        <taxon>Bacteria</taxon>
        <taxon>Pseudomonadati</taxon>
        <taxon>Bacteroidota</taxon>
        <taxon>Flavobacteriia</taxon>
        <taxon>Flavobacteriales</taxon>
        <taxon>Flavobacteriaceae</taxon>
        <taxon>Halomarinibacterium</taxon>
    </lineage>
</organism>
<feature type="transmembrane region" description="Helical" evidence="1">
    <location>
        <begin position="343"/>
        <end position="361"/>
    </location>
</feature>
<dbReference type="EMBL" id="JAHWDP010000002">
    <property type="protein sequence ID" value="MBW2937723.1"/>
    <property type="molecule type" value="Genomic_DNA"/>
</dbReference>
<feature type="domain" description="Acyltransferase 3" evidence="2">
    <location>
        <begin position="15"/>
        <end position="358"/>
    </location>
</feature>
<evidence type="ECO:0000313" key="4">
    <source>
        <dbReference type="Proteomes" id="UP001138686"/>
    </source>
</evidence>
<sequence length="383" mass="45863">MKNLLKLELNPDRVYGLDILRAMAILFVVMVHGGHFMPEHRYKYIYHIIFDGVAMFFVLSGFLIGGILIKIINAQGINFRIIFNFWKRRWFRTLPNYFLILLVLLVIGAFFTEGFTLTDKYRYFIFTQNLVTEHPKFFGEAWSLSIEEWFYLLLPIFLYLGTRIVRLSVNKSLLITAAGIIVCVTLFRYYRYINLEIDSKYVWDKMLRRQVFTQLDSLMFGVIGAYVFYFFKSYWVKFKKFLLVLGILLFLVVRYNWLKFEPQGLFYCVFSFSGNSLATLFLLPYLSTLKSGKGFIYKVITYISLISYSMYLINSNLMRWIINNINWVPLEQFNGYAFLLTRYFVYWFLTIFISLLLYKYFELPMMNLRDKKSWGTVKFFKSR</sequence>
<feature type="transmembrane region" description="Helical" evidence="1">
    <location>
        <begin position="90"/>
        <end position="111"/>
    </location>
</feature>
<dbReference type="Pfam" id="PF01757">
    <property type="entry name" value="Acyl_transf_3"/>
    <property type="match status" value="1"/>
</dbReference>
<keyword evidence="3" id="KW-0012">Acyltransferase</keyword>
<dbReference type="Proteomes" id="UP001138686">
    <property type="component" value="Unassembled WGS sequence"/>
</dbReference>
<keyword evidence="1" id="KW-0472">Membrane</keyword>
<dbReference type="RefSeq" id="WP_219052137.1">
    <property type="nucleotide sequence ID" value="NZ_JAHWDP010000002.1"/>
</dbReference>
<dbReference type="InterPro" id="IPR002656">
    <property type="entry name" value="Acyl_transf_3_dom"/>
</dbReference>
<evidence type="ECO:0000256" key="1">
    <source>
        <dbReference type="SAM" id="Phobius"/>
    </source>
</evidence>
<protein>
    <submittedName>
        <fullName evidence="3">Acyltransferase</fullName>
    </submittedName>
</protein>
<feature type="transmembrane region" description="Helical" evidence="1">
    <location>
        <begin position="264"/>
        <end position="283"/>
    </location>
</feature>
<feature type="transmembrane region" description="Helical" evidence="1">
    <location>
        <begin position="20"/>
        <end position="38"/>
    </location>
</feature>
<feature type="transmembrane region" description="Helical" evidence="1">
    <location>
        <begin position="295"/>
        <end position="313"/>
    </location>
</feature>
<dbReference type="InterPro" id="IPR050879">
    <property type="entry name" value="Acyltransferase_3"/>
</dbReference>
<feature type="transmembrane region" description="Helical" evidence="1">
    <location>
        <begin position="149"/>
        <end position="165"/>
    </location>
</feature>
<gene>
    <name evidence="3" type="ORF">KXJ69_06365</name>
</gene>
<dbReference type="AlphaFoldDB" id="A0A9X1FN54"/>
<dbReference type="GO" id="GO:0016020">
    <property type="term" value="C:membrane"/>
    <property type="evidence" value="ECO:0007669"/>
    <property type="project" value="TreeGrafter"/>
</dbReference>
<evidence type="ECO:0000313" key="3">
    <source>
        <dbReference type="EMBL" id="MBW2937723.1"/>
    </source>
</evidence>
<accession>A0A9X1FN54</accession>
<reference evidence="3" key="1">
    <citation type="submission" date="2021-07" db="EMBL/GenBank/DDBJ databases">
        <title>Aureisphaera sp. CAU 1614 isolated from sea sediment.</title>
        <authorList>
            <person name="Kim W."/>
        </authorList>
    </citation>
    <scope>NUCLEOTIDE SEQUENCE</scope>
    <source>
        <strain evidence="3">CAU 1614</strain>
    </source>
</reference>
<keyword evidence="1" id="KW-0812">Transmembrane</keyword>
<keyword evidence="1" id="KW-1133">Transmembrane helix</keyword>
<feature type="transmembrane region" description="Helical" evidence="1">
    <location>
        <begin position="44"/>
        <end position="69"/>
    </location>
</feature>
<dbReference type="PANTHER" id="PTHR23028:SF53">
    <property type="entry name" value="ACYL_TRANSF_3 DOMAIN-CONTAINING PROTEIN"/>
    <property type="match status" value="1"/>
</dbReference>
<name>A0A9X1FN54_9FLAO</name>
<dbReference type="PANTHER" id="PTHR23028">
    <property type="entry name" value="ACETYLTRANSFERASE"/>
    <property type="match status" value="1"/>
</dbReference>
<proteinExistence type="predicted"/>
<feature type="transmembrane region" description="Helical" evidence="1">
    <location>
        <begin position="241"/>
        <end position="258"/>
    </location>
</feature>
<evidence type="ECO:0000259" key="2">
    <source>
        <dbReference type="Pfam" id="PF01757"/>
    </source>
</evidence>